<dbReference type="Pfam" id="PF12697">
    <property type="entry name" value="Abhydrolase_6"/>
    <property type="match status" value="1"/>
</dbReference>
<dbReference type="PRINTS" id="PR00111">
    <property type="entry name" value="ABHYDROLASE"/>
</dbReference>
<organism evidence="2 3">
    <name type="scientific">Aureococcus anophagefferens</name>
    <name type="common">Harmful bloom alga</name>
    <dbReference type="NCBI Taxonomy" id="44056"/>
    <lineage>
        <taxon>Eukaryota</taxon>
        <taxon>Sar</taxon>
        <taxon>Stramenopiles</taxon>
        <taxon>Ochrophyta</taxon>
        <taxon>Pelagophyceae</taxon>
        <taxon>Pelagomonadales</taxon>
        <taxon>Pelagomonadaceae</taxon>
        <taxon>Aureococcus</taxon>
    </lineage>
</organism>
<name>A0ABR1GDK8_AURAN</name>
<reference evidence="2 3" key="1">
    <citation type="submission" date="2024-03" db="EMBL/GenBank/DDBJ databases">
        <title>Aureococcus anophagefferens CCMP1851 and Kratosvirus quantuckense: Draft genome of a second virus-susceptible host strain in the model system.</title>
        <authorList>
            <person name="Chase E."/>
            <person name="Truchon A.R."/>
            <person name="Schepens W."/>
            <person name="Wilhelm S.W."/>
        </authorList>
    </citation>
    <scope>NUCLEOTIDE SEQUENCE [LARGE SCALE GENOMIC DNA]</scope>
    <source>
        <strain evidence="2 3">CCMP1851</strain>
    </source>
</reference>
<evidence type="ECO:0000313" key="2">
    <source>
        <dbReference type="EMBL" id="KAK7254195.1"/>
    </source>
</evidence>
<protein>
    <recommendedName>
        <fullName evidence="1">AB hydrolase-1 domain-containing protein</fullName>
    </recommendedName>
</protein>
<dbReference type="EMBL" id="JBBJCI010000032">
    <property type="protein sequence ID" value="KAK7254195.1"/>
    <property type="molecule type" value="Genomic_DNA"/>
</dbReference>
<evidence type="ECO:0000259" key="1">
    <source>
        <dbReference type="Pfam" id="PF12697"/>
    </source>
</evidence>
<comment type="caution">
    <text evidence="2">The sequence shown here is derived from an EMBL/GenBank/DDBJ whole genome shotgun (WGS) entry which is preliminary data.</text>
</comment>
<sequence>MPSSQALVAAVVALLSYVDRSRMRRAHAGLPRYRTYGNPALPPVVLIPGLDGCASFYAGALPELTLERFVVVYELPLVSAANRDGYTFSYLARGLADVLDELDIDAAPVVGESFGGVVAMHAALEHETRVTRLLLLSSLAKTELTTEVWLKKTFALPVVRVIGRAFPNVAQTIFAYVHASDVVEASEPEWVTNFFIKEASWAHHASVMARLSIVIPLDITARVVHLRQKTRLVYGADDTFTGATTDALLALLPDADKVALPGGHLPHLTSPKAFARLVLDFVAGK</sequence>
<proteinExistence type="predicted"/>
<dbReference type="PANTHER" id="PTHR46438">
    <property type="entry name" value="ALPHA/BETA-HYDROLASES SUPERFAMILY PROTEIN"/>
    <property type="match status" value="1"/>
</dbReference>
<keyword evidence="3" id="KW-1185">Reference proteome</keyword>
<feature type="domain" description="AB hydrolase-1" evidence="1">
    <location>
        <begin position="44"/>
        <end position="276"/>
    </location>
</feature>
<accession>A0ABR1GDK8</accession>
<dbReference type="Proteomes" id="UP001363151">
    <property type="component" value="Unassembled WGS sequence"/>
</dbReference>
<dbReference type="Gene3D" id="3.40.50.1820">
    <property type="entry name" value="alpha/beta hydrolase"/>
    <property type="match status" value="1"/>
</dbReference>
<dbReference type="InterPro" id="IPR029058">
    <property type="entry name" value="AB_hydrolase_fold"/>
</dbReference>
<gene>
    <name evidence="2" type="ORF">SO694_00008582</name>
</gene>
<evidence type="ECO:0000313" key="3">
    <source>
        <dbReference type="Proteomes" id="UP001363151"/>
    </source>
</evidence>
<dbReference type="SUPFAM" id="SSF53474">
    <property type="entry name" value="alpha/beta-Hydrolases"/>
    <property type="match status" value="1"/>
</dbReference>
<dbReference type="InterPro" id="IPR000073">
    <property type="entry name" value="AB_hydrolase_1"/>
</dbReference>